<gene>
    <name evidence="3" type="ORF">BRX40_21695</name>
    <name evidence="4" type="ORF">CA257_19390</name>
</gene>
<reference evidence="5" key="2">
    <citation type="submission" date="2016-12" db="EMBL/GenBank/DDBJ databases">
        <title>Whole genome sequencing of Sphingomonas sp. ABOJV.</title>
        <authorList>
            <person name="Conlan S."/>
            <person name="Thomas P.J."/>
            <person name="Mullikin J."/>
            <person name="Palmore T.N."/>
            <person name="Frank K.M."/>
            <person name="Segre J.A."/>
        </authorList>
    </citation>
    <scope>NUCLEOTIDE SEQUENCE [LARGE SCALE GENOMIC DNA]</scope>
    <source>
        <strain evidence="5">ABOJV</strain>
    </source>
</reference>
<evidence type="ECO:0000313" key="5">
    <source>
        <dbReference type="Proteomes" id="UP000185161"/>
    </source>
</evidence>
<sequence length="93" mass="9326">MATDIDETLRALGGVPDHPQLDGIEGRVLASIEARRADAVGSRMTLMLAAGAMLLGAAGATLPYKPAAASTPATFADPGPLAPSSLLLGSAER</sequence>
<keyword evidence="5" id="KW-1185">Reference proteome</keyword>
<dbReference type="KEGG" id="skr:BRX40_21695"/>
<reference evidence="4 6" key="3">
    <citation type="submission" date="2018-07" db="EMBL/GenBank/DDBJ databases">
        <title>Genomic and Epidemiologic Investigation of an Indolent Hospital Outbreak.</title>
        <authorList>
            <person name="Johnson R.C."/>
            <person name="Deming C."/>
            <person name="Conlan S."/>
            <person name="Zellmer C.J."/>
            <person name="Michelin A.V."/>
            <person name="Lee-Lin S."/>
            <person name="Thomas P.J."/>
            <person name="Park M."/>
            <person name="Weingarten R.A."/>
            <person name="Less J."/>
            <person name="Dekker J.P."/>
            <person name="Frank K.M."/>
            <person name="Musser K.A."/>
            <person name="Mcquiston J.R."/>
            <person name="Henderson D.K."/>
            <person name="Lau A.F."/>
            <person name="Palmore T.N."/>
            <person name="Segre J.A."/>
        </authorList>
    </citation>
    <scope>NUCLEOTIDE SEQUENCE [LARGE SCALE GENOMIC DNA]</scope>
    <source>
        <strain evidence="4 6">SK-NIH.Env10_0317</strain>
    </source>
</reference>
<dbReference type="Proteomes" id="UP000185161">
    <property type="component" value="Chromosome"/>
</dbReference>
<name>A0A1L6JFJ4_9SPHN</name>
<dbReference type="EMBL" id="QQWO01000021">
    <property type="protein sequence ID" value="RSU99485.1"/>
    <property type="molecule type" value="Genomic_DNA"/>
</dbReference>
<dbReference type="RefSeq" id="WP_075152950.1">
    <property type="nucleotide sequence ID" value="NZ_CP018820.1"/>
</dbReference>
<protein>
    <submittedName>
        <fullName evidence="3">Uncharacterized protein</fullName>
    </submittedName>
</protein>
<evidence type="ECO:0000313" key="4">
    <source>
        <dbReference type="EMBL" id="RSU99485.1"/>
    </source>
</evidence>
<dbReference type="AlphaFoldDB" id="A0A1L6JFJ4"/>
<reference evidence="3" key="1">
    <citation type="submission" date="2016-12" db="EMBL/GenBank/DDBJ databases">
        <title>Whole genome sequencing of Sphingomonas koreensis.</title>
        <authorList>
            <person name="Conlan S."/>
            <person name="Thomas P.J."/>
            <person name="Mullikin J."/>
            <person name="Palmore T.N."/>
            <person name="Frank K.M."/>
            <person name="Segre J.A."/>
        </authorList>
    </citation>
    <scope>NUCLEOTIDE SEQUENCE</scope>
    <source>
        <strain evidence="3">ABOJV</strain>
    </source>
</reference>
<dbReference type="Proteomes" id="UP000286681">
    <property type="component" value="Unassembled WGS sequence"/>
</dbReference>
<evidence type="ECO:0000313" key="6">
    <source>
        <dbReference type="Proteomes" id="UP000286681"/>
    </source>
</evidence>
<evidence type="ECO:0000256" key="2">
    <source>
        <dbReference type="SAM" id="Phobius"/>
    </source>
</evidence>
<accession>A0A1L6JFJ4</accession>
<dbReference type="GeneID" id="44135184"/>
<evidence type="ECO:0000256" key="1">
    <source>
        <dbReference type="SAM" id="MobiDB-lite"/>
    </source>
</evidence>
<dbReference type="STRING" id="93064.BRX40_21695"/>
<feature type="region of interest" description="Disordered" evidence="1">
    <location>
        <begin position="72"/>
        <end position="93"/>
    </location>
</feature>
<keyword evidence="2" id="KW-1133">Transmembrane helix</keyword>
<evidence type="ECO:0000313" key="3">
    <source>
        <dbReference type="EMBL" id="APR54694.1"/>
    </source>
</evidence>
<dbReference type="EMBL" id="CP018820">
    <property type="protein sequence ID" value="APR54694.1"/>
    <property type="molecule type" value="Genomic_DNA"/>
</dbReference>
<keyword evidence="2" id="KW-0472">Membrane</keyword>
<organism evidence="3 5">
    <name type="scientific">Sphingomonas koreensis</name>
    <dbReference type="NCBI Taxonomy" id="93064"/>
    <lineage>
        <taxon>Bacteria</taxon>
        <taxon>Pseudomonadati</taxon>
        <taxon>Pseudomonadota</taxon>
        <taxon>Alphaproteobacteria</taxon>
        <taxon>Sphingomonadales</taxon>
        <taxon>Sphingomonadaceae</taxon>
        <taxon>Sphingomonas</taxon>
    </lineage>
</organism>
<feature type="transmembrane region" description="Helical" evidence="2">
    <location>
        <begin position="45"/>
        <end position="64"/>
    </location>
</feature>
<proteinExistence type="predicted"/>
<keyword evidence="2" id="KW-0812">Transmembrane</keyword>
<feature type="compositionally biased region" description="Low complexity" evidence="1">
    <location>
        <begin position="78"/>
        <end position="93"/>
    </location>
</feature>